<dbReference type="SUPFAM" id="SSF81383">
    <property type="entry name" value="F-box domain"/>
    <property type="match status" value="1"/>
</dbReference>
<dbReference type="OrthoDB" id="3022179at2759"/>
<gene>
    <name evidence="2" type="ORF">HMN09_00303800</name>
</gene>
<keyword evidence="3" id="KW-1185">Reference proteome</keyword>
<dbReference type="Pfam" id="PF00646">
    <property type="entry name" value="F-box"/>
    <property type="match status" value="1"/>
</dbReference>
<proteinExistence type="predicted"/>
<comment type="caution">
    <text evidence="2">The sequence shown here is derived from an EMBL/GenBank/DDBJ whole genome shotgun (WGS) entry which is preliminary data.</text>
</comment>
<dbReference type="SMART" id="SM00256">
    <property type="entry name" value="FBOX"/>
    <property type="match status" value="1"/>
</dbReference>
<organism evidence="2 3">
    <name type="scientific">Mycena chlorophos</name>
    <name type="common">Agaric fungus</name>
    <name type="synonym">Agaricus chlorophos</name>
    <dbReference type="NCBI Taxonomy" id="658473"/>
    <lineage>
        <taxon>Eukaryota</taxon>
        <taxon>Fungi</taxon>
        <taxon>Dikarya</taxon>
        <taxon>Basidiomycota</taxon>
        <taxon>Agaricomycotina</taxon>
        <taxon>Agaricomycetes</taxon>
        <taxon>Agaricomycetidae</taxon>
        <taxon>Agaricales</taxon>
        <taxon>Marasmiineae</taxon>
        <taxon>Mycenaceae</taxon>
        <taxon>Mycena</taxon>
    </lineage>
</organism>
<protein>
    <submittedName>
        <fullName evidence="2">F-box domain-containing protein</fullName>
    </submittedName>
</protein>
<dbReference type="InterPro" id="IPR001810">
    <property type="entry name" value="F-box_dom"/>
</dbReference>
<dbReference type="InterPro" id="IPR036047">
    <property type="entry name" value="F-box-like_dom_sf"/>
</dbReference>
<evidence type="ECO:0000313" key="2">
    <source>
        <dbReference type="EMBL" id="KAF7319634.1"/>
    </source>
</evidence>
<dbReference type="AlphaFoldDB" id="A0A8H6WIA5"/>
<evidence type="ECO:0000313" key="3">
    <source>
        <dbReference type="Proteomes" id="UP000613580"/>
    </source>
</evidence>
<feature type="domain" description="F-box" evidence="1">
    <location>
        <begin position="7"/>
        <end position="58"/>
    </location>
</feature>
<dbReference type="Gene3D" id="1.20.1280.50">
    <property type="match status" value="1"/>
</dbReference>
<sequence length="228" mass="25670">MSPQSTFRVFAELPLEIIVKVLLKLPYPSLLVVQQLSRKFRDIIQEDPELGVALFKKMSKVYVQTVDNSKLCGGILRIDEAKSEPVRLHPALPIVDYVLMLPADSAVLWNKRTSTETRILDLAIANDFISIPVVTLLKIHVHDPSLDTGYMMPGEDASFNVVVKNPKGVRLGDFFRKLDSASNVKVDDLFRRGMLFGDQVHYDGLHEMKRKGLSLTGRILLSNSRGRK</sequence>
<dbReference type="PROSITE" id="PS50181">
    <property type="entry name" value="FBOX"/>
    <property type="match status" value="1"/>
</dbReference>
<dbReference type="EMBL" id="JACAZE010000003">
    <property type="protein sequence ID" value="KAF7319634.1"/>
    <property type="molecule type" value="Genomic_DNA"/>
</dbReference>
<dbReference type="CDD" id="cd09917">
    <property type="entry name" value="F-box_SF"/>
    <property type="match status" value="1"/>
</dbReference>
<reference evidence="2" key="1">
    <citation type="submission" date="2020-05" db="EMBL/GenBank/DDBJ databases">
        <title>Mycena genomes resolve the evolution of fungal bioluminescence.</title>
        <authorList>
            <person name="Tsai I.J."/>
        </authorList>
    </citation>
    <scope>NUCLEOTIDE SEQUENCE</scope>
    <source>
        <strain evidence="2">110903Hualien_Pintung</strain>
    </source>
</reference>
<name>A0A8H6WIA5_MYCCL</name>
<dbReference type="Proteomes" id="UP000613580">
    <property type="component" value="Unassembled WGS sequence"/>
</dbReference>
<accession>A0A8H6WIA5</accession>
<evidence type="ECO:0000259" key="1">
    <source>
        <dbReference type="PROSITE" id="PS50181"/>
    </source>
</evidence>